<dbReference type="PANTHER" id="PTHR37312:SF1">
    <property type="entry name" value="MEMBRANE-BOUND ACYLTRANSFERASE YKRP-RELATED"/>
    <property type="match status" value="1"/>
</dbReference>
<dbReference type="EMBL" id="AP011115">
    <property type="protein sequence ID" value="BAH53759.1"/>
    <property type="molecule type" value="Genomic_DNA"/>
</dbReference>
<dbReference type="OrthoDB" id="3746662at2"/>
<feature type="transmembrane region" description="Helical" evidence="1">
    <location>
        <begin position="110"/>
        <end position="133"/>
    </location>
</feature>
<evidence type="ECO:0000313" key="4">
    <source>
        <dbReference type="Proteomes" id="UP000002212"/>
    </source>
</evidence>
<keyword evidence="1" id="KW-0472">Membrane</keyword>
<dbReference type="KEGG" id="rop:ROP_55120"/>
<dbReference type="EC" id="2.3.1.-" evidence="3"/>
<protein>
    <submittedName>
        <fullName evidence="3">Putative acyltransferase</fullName>
        <ecNumber evidence="3">2.3.1.-</ecNumber>
    </submittedName>
</protein>
<dbReference type="PATRIC" id="fig|632772.20.peg.5757"/>
<accession>C1AWI6</accession>
<dbReference type="RefSeq" id="WP_015889260.1">
    <property type="nucleotide sequence ID" value="NC_012522.1"/>
</dbReference>
<dbReference type="Pfam" id="PF01757">
    <property type="entry name" value="Acyl_transf_3"/>
    <property type="match status" value="1"/>
</dbReference>
<feature type="transmembrane region" description="Helical" evidence="1">
    <location>
        <begin position="201"/>
        <end position="219"/>
    </location>
</feature>
<feature type="transmembrane region" description="Helical" evidence="1">
    <location>
        <begin position="145"/>
        <end position="163"/>
    </location>
</feature>
<keyword evidence="3" id="KW-0808">Transferase</keyword>
<name>C1AWI6_RHOOB</name>
<feature type="transmembrane region" description="Helical" evidence="1">
    <location>
        <begin position="43"/>
        <end position="60"/>
    </location>
</feature>
<gene>
    <name evidence="3" type="ordered locus">ROP_55120</name>
</gene>
<organism evidence="3 4">
    <name type="scientific">Rhodococcus opacus (strain B4)</name>
    <dbReference type="NCBI Taxonomy" id="632772"/>
    <lineage>
        <taxon>Bacteria</taxon>
        <taxon>Bacillati</taxon>
        <taxon>Actinomycetota</taxon>
        <taxon>Actinomycetes</taxon>
        <taxon>Mycobacteriales</taxon>
        <taxon>Nocardiaceae</taxon>
        <taxon>Rhodococcus</taxon>
    </lineage>
</organism>
<keyword evidence="1" id="KW-1133">Transmembrane helix</keyword>
<feature type="transmembrane region" description="Helical" evidence="1">
    <location>
        <begin position="20"/>
        <end position="37"/>
    </location>
</feature>
<proteinExistence type="predicted"/>
<feature type="transmembrane region" description="Helical" evidence="1">
    <location>
        <begin position="266"/>
        <end position="286"/>
    </location>
</feature>
<feature type="transmembrane region" description="Helical" evidence="1">
    <location>
        <begin position="292"/>
        <end position="313"/>
    </location>
</feature>
<keyword evidence="3" id="KW-0012">Acyltransferase</keyword>
<dbReference type="STRING" id="632772.ROP_55120"/>
<dbReference type="HOGENOM" id="CLU_780351_0_0_11"/>
<dbReference type="GO" id="GO:0016747">
    <property type="term" value="F:acyltransferase activity, transferring groups other than amino-acyl groups"/>
    <property type="evidence" value="ECO:0007669"/>
    <property type="project" value="InterPro"/>
</dbReference>
<keyword evidence="1" id="KW-0812">Transmembrane</keyword>
<dbReference type="PANTHER" id="PTHR37312">
    <property type="entry name" value="MEMBRANE-BOUND ACYLTRANSFERASE YKRP-RELATED"/>
    <property type="match status" value="1"/>
</dbReference>
<evidence type="ECO:0000259" key="2">
    <source>
        <dbReference type="Pfam" id="PF01757"/>
    </source>
</evidence>
<dbReference type="Proteomes" id="UP000002212">
    <property type="component" value="Chromosome"/>
</dbReference>
<dbReference type="InterPro" id="IPR002656">
    <property type="entry name" value="Acyl_transf_3_dom"/>
</dbReference>
<feature type="transmembrane region" description="Helical" evidence="1">
    <location>
        <begin position="231"/>
        <end position="254"/>
    </location>
</feature>
<dbReference type="AlphaFoldDB" id="C1AWI6"/>
<evidence type="ECO:0000313" key="3">
    <source>
        <dbReference type="EMBL" id="BAH53759.1"/>
    </source>
</evidence>
<sequence>MSVEVGSQQTTSLRRLDLDIIRVIGVIAVVAGHAWDSEWIHRLLYPWHVPVFFILAGYLWRDNRALSDEVARRFRTLAVPYSFWIAVLLCLLVVFRKLNGTLDVREVMKTLYGGVAATAPFSAFWFVSALFVGSVFFRLLSELKAGFFTAIVLALLVTSSLAGEQVARLPLSIGSGALCVLFLVVGRFIRRASMLTKPHPLFVSFLAVFLFAVFASGLLPSLDLKRGDYGFPVLGIVAAAMAFVVLLGVSGALSSLIGREGGFQSWITRLASCSLGVVLIHAFPIMVLRGLAPTWCIFLSSLIVSWLISVAFLRFKVGRAVLGVG</sequence>
<feature type="transmembrane region" description="Helical" evidence="1">
    <location>
        <begin position="169"/>
        <end position="189"/>
    </location>
</feature>
<feature type="transmembrane region" description="Helical" evidence="1">
    <location>
        <begin position="81"/>
        <end position="98"/>
    </location>
</feature>
<feature type="domain" description="Acyltransferase 3" evidence="2">
    <location>
        <begin position="17"/>
        <end position="309"/>
    </location>
</feature>
<dbReference type="InterPro" id="IPR052734">
    <property type="entry name" value="Nod_factor_acetyltransferase"/>
</dbReference>
<evidence type="ECO:0000256" key="1">
    <source>
        <dbReference type="SAM" id="Phobius"/>
    </source>
</evidence>
<reference evidence="3 4" key="1">
    <citation type="submission" date="2009-03" db="EMBL/GenBank/DDBJ databases">
        <title>Comparison of the complete genome sequences of Rhodococcus erythropolis PR4 and Rhodococcus opacus B4.</title>
        <authorList>
            <person name="Takarada H."/>
            <person name="Sekine M."/>
            <person name="Hosoyama A."/>
            <person name="Yamada R."/>
            <person name="Fujisawa T."/>
            <person name="Omata S."/>
            <person name="Shimizu A."/>
            <person name="Tsukatani N."/>
            <person name="Tanikawa S."/>
            <person name="Fujita N."/>
            <person name="Harayama S."/>
        </authorList>
    </citation>
    <scope>NUCLEOTIDE SEQUENCE [LARGE SCALE GENOMIC DNA]</scope>
    <source>
        <strain evidence="3 4">B4</strain>
    </source>
</reference>